<dbReference type="InterPro" id="IPR029033">
    <property type="entry name" value="His_PPase_superfam"/>
</dbReference>
<keyword evidence="6" id="KW-1185">Reference proteome</keyword>
<accession>A0A6A6AIM4</accession>
<evidence type="ECO:0000256" key="2">
    <source>
        <dbReference type="ARBA" id="ARBA00023180"/>
    </source>
</evidence>
<dbReference type="GeneID" id="54404003"/>
<keyword evidence="1" id="KW-0378">Hydrolase</keyword>
<keyword evidence="2" id="KW-0325">Glycoprotein</keyword>
<protein>
    <submittedName>
        <fullName evidence="5">Phosphoglycerate mutase-like protein</fullName>
    </submittedName>
</protein>
<dbReference type="GO" id="GO:0003993">
    <property type="term" value="F:acid phosphatase activity"/>
    <property type="evidence" value="ECO:0007669"/>
    <property type="project" value="TreeGrafter"/>
</dbReference>
<dbReference type="CDD" id="cd07061">
    <property type="entry name" value="HP_HAP_like"/>
    <property type="match status" value="1"/>
</dbReference>
<dbReference type="AlphaFoldDB" id="A0A6A6AIM4"/>
<dbReference type="PANTHER" id="PTHR20963:SF18">
    <property type="entry name" value="ACID PHOSPHATASE PHO11-RELATED"/>
    <property type="match status" value="1"/>
</dbReference>
<dbReference type="EMBL" id="ML977503">
    <property type="protein sequence ID" value="KAF2131083.1"/>
    <property type="molecule type" value="Genomic_DNA"/>
</dbReference>
<evidence type="ECO:0000256" key="1">
    <source>
        <dbReference type="ARBA" id="ARBA00022801"/>
    </source>
</evidence>
<dbReference type="SUPFAM" id="SSF53254">
    <property type="entry name" value="Phosphoglycerate mutase-like"/>
    <property type="match status" value="1"/>
</dbReference>
<sequence length="437" mass="49919">MEVSRFQQDVRLSRCIWWVSRGLTNSWTNWITDTYVWKISRHGERYPNEKHGRGRLDHKAVVQRMKDSGIRFSGYFEFFNDWELFWSGSLEQLTSTGPFAGTLGAFTTGVRLRTRYKRLLSKASESPNHPVKFWASDSRRVIATARHFALAFFGIDFEANKVAALEIIPEHSQQGANTLTPGRTCLANKHHHEAGRKQGYKLVREYQAIFIKPIRKRLRQQTSMTFTDIEIWSMMEMCGFETTVRGRSDWCDVFTQAEFLSFEYARDVLHYYRAGPGNKYASSMGSLFLNATTNLMLEGPSAGPLFFSFVHDGDLTPMLAALDIINDNEHLPATHMVPNRKWRTSQILPMGGRIIFELLSCNVTRPSGRRKFVRLNINDGITAIPDCDNGPGMSCPLEKFAARTKSKTDEAGDFRKACGLGDDAADRITFLHQRWES</sequence>
<dbReference type="InterPro" id="IPR000560">
    <property type="entry name" value="His_Pase_clade-2"/>
</dbReference>
<name>A0A6A6AIM4_9PLEO</name>
<feature type="active site" description="Nucleophile" evidence="3">
    <location>
        <position position="42"/>
    </location>
</feature>
<dbReference type="OrthoDB" id="6509975at2759"/>
<dbReference type="PIRSF" id="PIRSF000894">
    <property type="entry name" value="Acid_phosphatase"/>
    <property type="match status" value="1"/>
</dbReference>
<feature type="active site" description="Proton donor" evidence="3">
    <location>
        <position position="312"/>
    </location>
</feature>
<feature type="disulfide bond" evidence="4">
    <location>
        <begin position="238"/>
        <end position="251"/>
    </location>
</feature>
<keyword evidence="4" id="KW-1015">Disulfide bond</keyword>
<proteinExistence type="predicted"/>
<evidence type="ECO:0000313" key="6">
    <source>
        <dbReference type="Proteomes" id="UP000799771"/>
    </source>
</evidence>
<feature type="disulfide bond" evidence="4">
    <location>
        <begin position="387"/>
        <end position="395"/>
    </location>
</feature>
<organism evidence="5 6">
    <name type="scientific">Dothidotthia symphoricarpi CBS 119687</name>
    <dbReference type="NCBI Taxonomy" id="1392245"/>
    <lineage>
        <taxon>Eukaryota</taxon>
        <taxon>Fungi</taxon>
        <taxon>Dikarya</taxon>
        <taxon>Ascomycota</taxon>
        <taxon>Pezizomycotina</taxon>
        <taxon>Dothideomycetes</taxon>
        <taxon>Pleosporomycetidae</taxon>
        <taxon>Pleosporales</taxon>
        <taxon>Dothidotthiaceae</taxon>
        <taxon>Dothidotthia</taxon>
    </lineage>
</organism>
<reference evidence="5" key="1">
    <citation type="journal article" date="2020" name="Stud. Mycol.">
        <title>101 Dothideomycetes genomes: a test case for predicting lifestyles and emergence of pathogens.</title>
        <authorList>
            <person name="Haridas S."/>
            <person name="Albert R."/>
            <person name="Binder M."/>
            <person name="Bloem J."/>
            <person name="Labutti K."/>
            <person name="Salamov A."/>
            <person name="Andreopoulos B."/>
            <person name="Baker S."/>
            <person name="Barry K."/>
            <person name="Bills G."/>
            <person name="Bluhm B."/>
            <person name="Cannon C."/>
            <person name="Castanera R."/>
            <person name="Culley D."/>
            <person name="Daum C."/>
            <person name="Ezra D."/>
            <person name="Gonzalez J."/>
            <person name="Henrissat B."/>
            <person name="Kuo A."/>
            <person name="Liang C."/>
            <person name="Lipzen A."/>
            <person name="Lutzoni F."/>
            <person name="Magnuson J."/>
            <person name="Mondo S."/>
            <person name="Nolan M."/>
            <person name="Ohm R."/>
            <person name="Pangilinan J."/>
            <person name="Park H.-J."/>
            <person name="Ramirez L."/>
            <person name="Alfaro M."/>
            <person name="Sun H."/>
            <person name="Tritt A."/>
            <person name="Yoshinaga Y."/>
            <person name="Zwiers L.-H."/>
            <person name="Turgeon B."/>
            <person name="Goodwin S."/>
            <person name="Spatafora J."/>
            <person name="Crous P."/>
            <person name="Grigoriev I."/>
        </authorList>
    </citation>
    <scope>NUCLEOTIDE SEQUENCE</scope>
    <source>
        <strain evidence="5">CBS 119687</strain>
    </source>
</reference>
<evidence type="ECO:0000256" key="4">
    <source>
        <dbReference type="PIRSR" id="PIRSR000894-2"/>
    </source>
</evidence>
<dbReference type="InterPro" id="IPR016274">
    <property type="entry name" value="Histidine_acid_Pase_euk"/>
</dbReference>
<dbReference type="RefSeq" id="XP_033525470.1">
    <property type="nucleotide sequence ID" value="XM_033663571.1"/>
</dbReference>
<dbReference type="Pfam" id="PF00328">
    <property type="entry name" value="His_Phos_2"/>
    <property type="match status" value="1"/>
</dbReference>
<dbReference type="GO" id="GO:0009277">
    <property type="term" value="C:fungal-type cell wall"/>
    <property type="evidence" value="ECO:0007669"/>
    <property type="project" value="TreeGrafter"/>
</dbReference>
<evidence type="ECO:0000313" key="5">
    <source>
        <dbReference type="EMBL" id="KAF2131083.1"/>
    </source>
</evidence>
<evidence type="ECO:0000256" key="3">
    <source>
        <dbReference type="PIRSR" id="PIRSR000894-1"/>
    </source>
</evidence>
<dbReference type="Proteomes" id="UP000799771">
    <property type="component" value="Unassembled WGS sequence"/>
</dbReference>
<dbReference type="PANTHER" id="PTHR20963">
    <property type="entry name" value="MULTIPLE INOSITOL POLYPHOSPHATE PHOSPHATASE-RELATED"/>
    <property type="match status" value="1"/>
</dbReference>
<gene>
    <name evidence="5" type="ORF">P153DRAFT_287919</name>
</gene>
<dbReference type="Gene3D" id="3.40.50.1240">
    <property type="entry name" value="Phosphoglycerate mutase-like"/>
    <property type="match status" value="1"/>
</dbReference>